<keyword evidence="16" id="KW-1185">Reference proteome</keyword>
<dbReference type="PANTHER" id="PTHR24291:SF189">
    <property type="entry name" value="CYTOCHROME P450 4C3-RELATED"/>
    <property type="match status" value="1"/>
</dbReference>
<evidence type="ECO:0000256" key="9">
    <source>
        <dbReference type="ARBA" id="ARBA00022848"/>
    </source>
</evidence>
<evidence type="ECO:0000256" key="10">
    <source>
        <dbReference type="ARBA" id="ARBA00023002"/>
    </source>
</evidence>
<evidence type="ECO:0000256" key="11">
    <source>
        <dbReference type="ARBA" id="ARBA00023004"/>
    </source>
</evidence>
<comment type="function">
    <text evidence="2">May be involved in the metabolism of insect hormones and in the breakdown of synthetic insecticides.</text>
</comment>
<organism evidence="15 16">
    <name type="scientific">Aromia moschata</name>
    <dbReference type="NCBI Taxonomy" id="1265417"/>
    <lineage>
        <taxon>Eukaryota</taxon>
        <taxon>Metazoa</taxon>
        <taxon>Ecdysozoa</taxon>
        <taxon>Arthropoda</taxon>
        <taxon>Hexapoda</taxon>
        <taxon>Insecta</taxon>
        <taxon>Pterygota</taxon>
        <taxon>Neoptera</taxon>
        <taxon>Endopterygota</taxon>
        <taxon>Coleoptera</taxon>
        <taxon>Polyphaga</taxon>
        <taxon>Cucujiformia</taxon>
        <taxon>Chrysomeloidea</taxon>
        <taxon>Cerambycidae</taxon>
        <taxon>Cerambycinae</taxon>
        <taxon>Callichromatini</taxon>
        <taxon>Aromia</taxon>
    </lineage>
</organism>
<evidence type="ECO:0000256" key="8">
    <source>
        <dbReference type="ARBA" id="ARBA00022824"/>
    </source>
</evidence>
<dbReference type="GO" id="GO:0004497">
    <property type="term" value="F:monooxygenase activity"/>
    <property type="evidence" value="ECO:0007669"/>
    <property type="project" value="UniProtKB-KW"/>
</dbReference>
<dbReference type="GO" id="GO:0020037">
    <property type="term" value="F:heme binding"/>
    <property type="evidence" value="ECO:0007669"/>
    <property type="project" value="InterPro"/>
</dbReference>
<evidence type="ECO:0000256" key="12">
    <source>
        <dbReference type="ARBA" id="ARBA00023033"/>
    </source>
</evidence>
<evidence type="ECO:0000313" key="15">
    <source>
        <dbReference type="EMBL" id="KAJ8949876.1"/>
    </source>
</evidence>
<comment type="subcellular location">
    <subcellularLocation>
        <location evidence="4">Endoplasmic reticulum membrane</location>
        <topology evidence="4">Peripheral membrane protein</topology>
    </subcellularLocation>
    <subcellularLocation>
        <location evidence="3">Microsome membrane</location>
        <topology evidence="3">Peripheral membrane protein</topology>
    </subcellularLocation>
</comment>
<accession>A0AAV8YHC9</accession>
<dbReference type="Proteomes" id="UP001162162">
    <property type="component" value="Unassembled WGS sequence"/>
</dbReference>
<evidence type="ECO:0000256" key="14">
    <source>
        <dbReference type="SAM" id="Phobius"/>
    </source>
</evidence>
<evidence type="ECO:0000256" key="4">
    <source>
        <dbReference type="ARBA" id="ARBA00004406"/>
    </source>
</evidence>
<dbReference type="SUPFAM" id="SSF48264">
    <property type="entry name" value="Cytochrome P450"/>
    <property type="match status" value="2"/>
</dbReference>
<keyword evidence="9" id="KW-0492">Microsome</keyword>
<keyword evidence="10" id="KW-0560">Oxidoreductase</keyword>
<dbReference type="AlphaFoldDB" id="A0AAV8YHC9"/>
<dbReference type="Gene3D" id="1.10.10.1450">
    <property type="match status" value="1"/>
</dbReference>
<dbReference type="PANTHER" id="PTHR24291">
    <property type="entry name" value="CYTOCHROME P450 FAMILY 4"/>
    <property type="match status" value="1"/>
</dbReference>
<evidence type="ECO:0000256" key="3">
    <source>
        <dbReference type="ARBA" id="ARBA00004174"/>
    </source>
</evidence>
<keyword evidence="12" id="KW-0503">Monooxygenase</keyword>
<dbReference type="Pfam" id="PF00067">
    <property type="entry name" value="p450"/>
    <property type="match status" value="2"/>
</dbReference>
<dbReference type="InterPro" id="IPR001128">
    <property type="entry name" value="Cyt_P450"/>
</dbReference>
<dbReference type="Gene3D" id="1.10.630.10">
    <property type="entry name" value="Cytochrome P450"/>
    <property type="match status" value="1"/>
</dbReference>
<evidence type="ECO:0008006" key="17">
    <source>
        <dbReference type="Google" id="ProtNLM"/>
    </source>
</evidence>
<gene>
    <name evidence="15" type="ORF">NQ318_010510</name>
</gene>
<dbReference type="GO" id="GO:0016705">
    <property type="term" value="F:oxidoreductase activity, acting on paired donors, with incorporation or reduction of molecular oxygen"/>
    <property type="evidence" value="ECO:0007669"/>
    <property type="project" value="InterPro"/>
</dbReference>
<dbReference type="GO" id="GO:0005506">
    <property type="term" value="F:iron ion binding"/>
    <property type="evidence" value="ECO:0007669"/>
    <property type="project" value="InterPro"/>
</dbReference>
<dbReference type="InterPro" id="IPR036396">
    <property type="entry name" value="Cyt_P450_sf"/>
</dbReference>
<dbReference type="EMBL" id="JAPWTK010000108">
    <property type="protein sequence ID" value="KAJ8949876.1"/>
    <property type="molecule type" value="Genomic_DNA"/>
</dbReference>
<reference evidence="15" key="1">
    <citation type="journal article" date="2023" name="Insect Mol. Biol.">
        <title>Genome sequencing provides insights into the evolution of gene families encoding plant cell wall-degrading enzymes in longhorned beetles.</title>
        <authorList>
            <person name="Shin N.R."/>
            <person name="Okamura Y."/>
            <person name="Kirsch R."/>
            <person name="Pauchet Y."/>
        </authorList>
    </citation>
    <scope>NUCLEOTIDE SEQUENCE</scope>
    <source>
        <strain evidence="15">AMC_N1</strain>
    </source>
</reference>
<comment type="similarity">
    <text evidence="5">Belongs to the cytochrome P450 family.</text>
</comment>
<keyword evidence="6" id="KW-0349">Heme</keyword>
<proteinExistence type="inferred from homology"/>
<evidence type="ECO:0000256" key="2">
    <source>
        <dbReference type="ARBA" id="ARBA00003690"/>
    </source>
</evidence>
<keyword evidence="14" id="KW-0812">Transmembrane</keyword>
<keyword evidence="14" id="KW-1133">Transmembrane helix</keyword>
<evidence type="ECO:0000256" key="13">
    <source>
        <dbReference type="ARBA" id="ARBA00023136"/>
    </source>
</evidence>
<keyword evidence="13 14" id="KW-0472">Membrane</keyword>
<evidence type="ECO:0000256" key="6">
    <source>
        <dbReference type="ARBA" id="ARBA00022617"/>
    </source>
</evidence>
<keyword evidence="8" id="KW-0256">Endoplasmic reticulum</keyword>
<sequence length="246" mass="28125">MQRSLEQRMAIKFCVKLEKSAAKTIPMLKKAFGVDCLSDRQIFRWTRPSQKVEKMQLTLPENIYREVIQEIGVESPICCEHLPNLKYTERAILESLRLLPVIPMVGRLATADIRPKLHEITSEESSSSSFLAYPFLMLAIIIAMRTLLAAYLSTKTIPAGSSILISIYNLHRSEKYWKDPLEYNPDRFSPEEVAQRDPYVFIPFSSGQRNCIVLMGAVDATLKILTLKRQAKCERPRHGHVLMETA</sequence>
<feature type="transmembrane region" description="Helical" evidence="14">
    <location>
        <begin position="130"/>
        <end position="152"/>
    </location>
</feature>
<evidence type="ECO:0000256" key="1">
    <source>
        <dbReference type="ARBA" id="ARBA00001971"/>
    </source>
</evidence>
<keyword evidence="11" id="KW-0408">Iron</keyword>
<dbReference type="GO" id="GO:0005789">
    <property type="term" value="C:endoplasmic reticulum membrane"/>
    <property type="evidence" value="ECO:0007669"/>
    <property type="project" value="UniProtKB-SubCell"/>
</dbReference>
<name>A0AAV8YHC9_9CUCU</name>
<comment type="cofactor">
    <cofactor evidence="1">
        <name>heme</name>
        <dbReference type="ChEBI" id="CHEBI:30413"/>
    </cofactor>
</comment>
<protein>
    <recommendedName>
        <fullName evidence="17">Cytochrome P450</fullName>
    </recommendedName>
</protein>
<dbReference type="InterPro" id="IPR050196">
    <property type="entry name" value="Cytochrome_P450_Monoox"/>
</dbReference>
<keyword evidence="7" id="KW-0479">Metal-binding</keyword>
<evidence type="ECO:0000256" key="7">
    <source>
        <dbReference type="ARBA" id="ARBA00022723"/>
    </source>
</evidence>
<evidence type="ECO:0000256" key="5">
    <source>
        <dbReference type="ARBA" id="ARBA00010617"/>
    </source>
</evidence>
<evidence type="ECO:0000313" key="16">
    <source>
        <dbReference type="Proteomes" id="UP001162162"/>
    </source>
</evidence>
<comment type="caution">
    <text evidence="15">The sequence shown here is derived from an EMBL/GenBank/DDBJ whole genome shotgun (WGS) entry which is preliminary data.</text>
</comment>